<dbReference type="SUPFAM" id="SSF50156">
    <property type="entry name" value="PDZ domain-like"/>
    <property type="match status" value="1"/>
</dbReference>
<reference evidence="3 4" key="1">
    <citation type="submission" date="2024-01" db="EMBL/GenBank/DDBJ databases">
        <title>Multi-omics insights into the function and evolution of sodium benzoate biodegradation pathways in Benzoatithermus flavus gen. nov., sp. nov. from hot spring.</title>
        <authorList>
            <person name="Hu C.-J."/>
            <person name="Li W.-J."/>
        </authorList>
    </citation>
    <scope>NUCLEOTIDE SEQUENCE [LARGE SCALE GENOMIC DNA]</scope>
    <source>
        <strain evidence="3 4">SYSU G07066</strain>
    </source>
</reference>
<keyword evidence="3" id="KW-0449">Lipoprotein</keyword>
<comment type="caution">
    <text evidence="3">The sequence shown here is derived from an EMBL/GenBank/DDBJ whole genome shotgun (WGS) entry which is preliminary data.</text>
</comment>
<feature type="chain" id="PRO_5045058736" evidence="1">
    <location>
        <begin position="19"/>
        <end position="399"/>
    </location>
</feature>
<name>A0ABU8XU75_9PROT</name>
<dbReference type="RefSeq" id="WP_418159370.1">
    <property type="nucleotide sequence ID" value="NZ_JBBLZC010000008.1"/>
</dbReference>
<dbReference type="EMBL" id="JBBLZC010000008">
    <property type="protein sequence ID" value="MEK0083522.1"/>
    <property type="molecule type" value="Genomic_DNA"/>
</dbReference>
<evidence type="ECO:0000256" key="1">
    <source>
        <dbReference type="SAM" id="SignalP"/>
    </source>
</evidence>
<dbReference type="Gene3D" id="2.30.42.10">
    <property type="match status" value="1"/>
</dbReference>
<dbReference type="Pfam" id="PF17820">
    <property type="entry name" value="PDZ_6"/>
    <property type="match status" value="1"/>
</dbReference>
<evidence type="ECO:0000259" key="2">
    <source>
        <dbReference type="PROSITE" id="PS50106"/>
    </source>
</evidence>
<accession>A0ABU8XU75</accession>
<keyword evidence="1" id="KW-0732">Signal</keyword>
<dbReference type="Pfam" id="PF04187">
    <property type="entry name" value="Cofac_haem_bdg"/>
    <property type="match status" value="1"/>
</dbReference>
<dbReference type="SMART" id="SM00228">
    <property type="entry name" value="PDZ"/>
    <property type="match status" value="1"/>
</dbReference>
<dbReference type="InterPro" id="IPR001478">
    <property type="entry name" value="PDZ"/>
</dbReference>
<dbReference type="InterPro" id="IPR041489">
    <property type="entry name" value="PDZ_6"/>
</dbReference>
<organism evidence="3 4">
    <name type="scientific">Benzoatithermus flavus</name>
    <dbReference type="NCBI Taxonomy" id="3108223"/>
    <lineage>
        <taxon>Bacteria</taxon>
        <taxon>Pseudomonadati</taxon>
        <taxon>Pseudomonadota</taxon>
        <taxon>Alphaproteobacteria</taxon>
        <taxon>Geminicoccales</taxon>
        <taxon>Geminicoccaceae</taxon>
        <taxon>Benzoatithermus</taxon>
    </lineage>
</organism>
<protein>
    <submittedName>
        <fullName evidence="3">ChaN family lipoprotein</fullName>
    </submittedName>
</protein>
<gene>
    <name evidence="3" type="ORF">U1T56_10190</name>
</gene>
<proteinExistence type="predicted"/>
<dbReference type="SUPFAM" id="SSF159501">
    <property type="entry name" value="EreA/ChaN-like"/>
    <property type="match status" value="1"/>
</dbReference>
<keyword evidence="4" id="KW-1185">Reference proteome</keyword>
<evidence type="ECO:0000313" key="3">
    <source>
        <dbReference type="EMBL" id="MEK0083522.1"/>
    </source>
</evidence>
<dbReference type="Proteomes" id="UP001375743">
    <property type="component" value="Unassembled WGS sequence"/>
</dbReference>
<dbReference type="CDD" id="cd14727">
    <property type="entry name" value="ChanN-like"/>
    <property type="match status" value="1"/>
</dbReference>
<feature type="signal peptide" evidence="1">
    <location>
        <begin position="1"/>
        <end position="18"/>
    </location>
</feature>
<dbReference type="PROSITE" id="PS50106">
    <property type="entry name" value="PDZ"/>
    <property type="match status" value="1"/>
</dbReference>
<dbReference type="Gene3D" id="3.40.50.11550">
    <property type="match status" value="1"/>
</dbReference>
<feature type="domain" description="PDZ" evidence="2">
    <location>
        <begin position="303"/>
        <end position="380"/>
    </location>
</feature>
<sequence length="399" mass="42239">MSWMLPAVLLGLVGLVLAAPAGAASARNGAAACTAGTWLDPATGATRPHDAVLAEAAARSVVLLGETHDNPEHHRWQLSVLAGLLARRPDLVIGFEAFPAEVQPVLDRWVKGELGPQDFLVQVDWKRNWGFDPALYLPLFELARLHRIPMAALNVDRAFVSRVGREGWAAIPRAERHGLGDPVQPSTAYLARLARSFAQHAREAGGAAPTDPRNDPAFRRFVDAQLTWDRAMAEGLARAHGRNGAPLAVGIVGSEHARQRHGVPHQLEDLGVGDTAVLLPQDLTEGCEELAPDEADAVFVVAAVPAAEAPRPRLGVRLEANGDAVSAAEVLPGSVAAASGLLRGDVFVQAAGTPIRAASDLVEIVRSVAPGTWLPLVVRRDGRSIEAVAKFPPAAEADR</sequence>
<dbReference type="InterPro" id="IPR007314">
    <property type="entry name" value="Cofac_haem-bd_dom"/>
</dbReference>
<dbReference type="InterPro" id="IPR036034">
    <property type="entry name" value="PDZ_sf"/>
</dbReference>
<evidence type="ECO:0000313" key="4">
    <source>
        <dbReference type="Proteomes" id="UP001375743"/>
    </source>
</evidence>